<reference evidence="1 2" key="1">
    <citation type="submission" date="2018-05" db="EMBL/GenBank/DDBJ databases">
        <title>Leucothrix arctica sp. nov., isolated from Arctic seawater.</title>
        <authorList>
            <person name="Choi A."/>
            <person name="Baek K."/>
        </authorList>
    </citation>
    <scope>NUCLEOTIDE SEQUENCE [LARGE SCALE GENOMIC DNA]</scope>
    <source>
        <strain evidence="1 2">IMCC9719</strain>
    </source>
</reference>
<evidence type="ECO:0000313" key="2">
    <source>
        <dbReference type="Proteomes" id="UP000245506"/>
    </source>
</evidence>
<evidence type="ECO:0000313" key="1">
    <source>
        <dbReference type="EMBL" id="PWQ95984.1"/>
    </source>
</evidence>
<protein>
    <submittedName>
        <fullName evidence="1">Uncharacterized protein</fullName>
    </submittedName>
</protein>
<keyword evidence="2" id="KW-1185">Reference proteome</keyword>
<dbReference type="Proteomes" id="UP000245506">
    <property type="component" value="Unassembled WGS sequence"/>
</dbReference>
<dbReference type="RefSeq" id="WP_109823563.1">
    <property type="nucleotide sequence ID" value="NZ_QGKL01000031.1"/>
</dbReference>
<gene>
    <name evidence="1" type="ORF">DKT75_11440</name>
</gene>
<name>A0A317CBG8_9GAMM</name>
<proteinExistence type="predicted"/>
<dbReference type="EMBL" id="QGKL01000031">
    <property type="protein sequence ID" value="PWQ95984.1"/>
    <property type="molecule type" value="Genomic_DNA"/>
</dbReference>
<organism evidence="1 2">
    <name type="scientific">Leucothrix arctica</name>
    <dbReference type="NCBI Taxonomy" id="1481894"/>
    <lineage>
        <taxon>Bacteria</taxon>
        <taxon>Pseudomonadati</taxon>
        <taxon>Pseudomonadota</taxon>
        <taxon>Gammaproteobacteria</taxon>
        <taxon>Thiotrichales</taxon>
        <taxon>Thiotrichaceae</taxon>
        <taxon>Leucothrix</taxon>
    </lineage>
</organism>
<dbReference type="AlphaFoldDB" id="A0A317CBG8"/>
<sequence length="89" mass="10288">MLDKVTIIREYLNEVKTRCTYSAAAKALKIKPTEFKKLLDVRSPENSWFVNTDAGEPVGYSDEEKHPELYRTKRIITNAEVLTRNLDLT</sequence>
<accession>A0A317CBG8</accession>
<comment type="caution">
    <text evidence="1">The sequence shown here is derived from an EMBL/GenBank/DDBJ whole genome shotgun (WGS) entry which is preliminary data.</text>
</comment>
<dbReference type="OrthoDB" id="6119872at2"/>